<sequence length="532" mass="56638">MRSSLPQIFERLDALSSRARLIAAGAAIAVFVAVLMLARIAAAPQMALLYSGLDGGAAAEVIEALERRETRFDVRGNAIYVPETERDTLRLSLAGEGLPAQGGVGYELLDSLSGFGTTSQMFDAAYRRAQEGELARTIVASPAIRAARVHLAMGEDGPFRRGGARTSASVTLTPARGGLNVAQADAVRHLVASSVPGLDPADVSVIDAAAGVVISSSEDGLAQSMSDSRADTLRQNVQRLLEARVGAGRAIVEVSVETDPDSETVTERVIDPESRVAIHSDVEEDIENADGPGPGAVTVASNLPDGDAARENDRSTREVVRTRERTNYEVSEVLRERVRAPGQVRRMSIAVLVDGIVEIAPDGTRNWTPRGEEELETLAELVRSATGFDAARGDQLTVQSLEFPEPGLEGTTAGNPGLIGGTISAMSLVQYGLLAVVALVLGLFVLRPMLMKRTDDDLQLIETEELPALAVPEDAQQDAARALAANPEMAALEQRVDPPLTRLRETIEERADESSSLLRSWMEADLAEENPA</sequence>
<keyword evidence="7 10" id="KW-0472">Membrane</keyword>
<dbReference type="InterPro" id="IPR043427">
    <property type="entry name" value="YscJ/FliF"/>
</dbReference>
<evidence type="ECO:0000256" key="1">
    <source>
        <dbReference type="ARBA" id="ARBA00004117"/>
    </source>
</evidence>
<evidence type="ECO:0000313" key="13">
    <source>
        <dbReference type="EMBL" id="QPH53185.1"/>
    </source>
</evidence>
<dbReference type="Gene3D" id="3.30.300.30">
    <property type="match status" value="1"/>
</dbReference>
<keyword evidence="13" id="KW-0966">Cell projection</keyword>
<dbReference type="GO" id="GO:0071973">
    <property type="term" value="P:bacterial-type flagellum-dependent cell motility"/>
    <property type="evidence" value="ECO:0007669"/>
    <property type="project" value="InterPro"/>
</dbReference>
<evidence type="ECO:0000256" key="5">
    <source>
        <dbReference type="ARBA" id="ARBA00022692"/>
    </source>
</evidence>
<dbReference type="GO" id="GO:0005886">
    <property type="term" value="C:plasma membrane"/>
    <property type="evidence" value="ECO:0007669"/>
    <property type="project" value="UniProtKB-SubCell"/>
</dbReference>
<evidence type="ECO:0000256" key="10">
    <source>
        <dbReference type="SAM" id="Phobius"/>
    </source>
</evidence>
<dbReference type="InterPro" id="IPR013556">
    <property type="entry name" value="Flag_M-ring_C"/>
</dbReference>
<dbReference type="Pfam" id="PF01514">
    <property type="entry name" value="YscJ_FliF"/>
    <property type="match status" value="1"/>
</dbReference>
<feature type="transmembrane region" description="Helical" evidence="10">
    <location>
        <begin position="428"/>
        <end position="446"/>
    </location>
</feature>
<evidence type="ECO:0000256" key="4">
    <source>
        <dbReference type="ARBA" id="ARBA00022475"/>
    </source>
</evidence>
<dbReference type="PANTHER" id="PTHR30046">
    <property type="entry name" value="FLAGELLAR M-RING PROTEIN"/>
    <property type="match status" value="1"/>
</dbReference>
<evidence type="ECO:0000259" key="12">
    <source>
        <dbReference type="Pfam" id="PF08345"/>
    </source>
</evidence>
<dbReference type="InterPro" id="IPR000067">
    <property type="entry name" value="FlgMring_FliF"/>
</dbReference>
<comment type="similarity">
    <text evidence="3 9">Belongs to the FliF family.</text>
</comment>
<keyword evidence="13" id="KW-0282">Flagellum</keyword>
<dbReference type="EMBL" id="CP064942">
    <property type="protein sequence ID" value="QPH53185.1"/>
    <property type="molecule type" value="Genomic_DNA"/>
</dbReference>
<evidence type="ECO:0000256" key="7">
    <source>
        <dbReference type="ARBA" id="ARBA00023136"/>
    </source>
</evidence>
<reference evidence="13 14" key="1">
    <citation type="submission" date="2020-11" db="EMBL/GenBank/DDBJ databases">
        <title>Description of Pontivivens ytuae sp. nov. isolated from deep sea sediment of Mariana Trench.</title>
        <authorList>
            <person name="Wang Z."/>
            <person name="Sun Q.-L."/>
            <person name="Xu X.-D."/>
            <person name="Tang Y.-Z."/>
            <person name="Zhang J."/>
        </authorList>
    </citation>
    <scope>NUCLEOTIDE SEQUENCE [LARGE SCALE GENOMIC DNA]</scope>
    <source>
        <strain evidence="13 14">MT2928</strain>
    </source>
</reference>
<dbReference type="Pfam" id="PF08345">
    <property type="entry name" value="YscJ_FliF_C"/>
    <property type="match status" value="1"/>
</dbReference>
<accession>A0A7S9LQL9</accession>
<dbReference type="GO" id="GO:0009431">
    <property type="term" value="C:bacterial-type flagellum basal body, MS ring"/>
    <property type="evidence" value="ECO:0007669"/>
    <property type="project" value="InterPro"/>
</dbReference>
<dbReference type="KEGG" id="poz:I0K15_15465"/>
<proteinExistence type="inferred from homology"/>
<evidence type="ECO:0000256" key="2">
    <source>
        <dbReference type="ARBA" id="ARBA00004651"/>
    </source>
</evidence>
<evidence type="ECO:0000256" key="8">
    <source>
        <dbReference type="ARBA" id="ARBA00023143"/>
    </source>
</evidence>
<evidence type="ECO:0000256" key="3">
    <source>
        <dbReference type="ARBA" id="ARBA00007971"/>
    </source>
</evidence>
<feature type="domain" description="Flagellar M-ring N-terminal" evidence="11">
    <location>
        <begin position="43"/>
        <end position="210"/>
    </location>
</feature>
<dbReference type="InterPro" id="IPR006182">
    <property type="entry name" value="FliF_N_dom"/>
</dbReference>
<evidence type="ECO:0000256" key="6">
    <source>
        <dbReference type="ARBA" id="ARBA00022989"/>
    </source>
</evidence>
<comment type="function">
    <text evidence="9">The M ring may be actively involved in energy transduction.</text>
</comment>
<keyword evidence="5 10" id="KW-0812">Transmembrane</keyword>
<gene>
    <name evidence="13" type="primary">fliF</name>
    <name evidence="13" type="ORF">I0K15_15465</name>
</gene>
<dbReference type="PANTHER" id="PTHR30046:SF0">
    <property type="entry name" value="FLAGELLAR M-RING PROTEIN"/>
    <property type="match status" value="1"/>
</dbReference>
<comment type="subcellular location">
    <subcellularLocation>
        <location evidence="1 9">Bacterial flagellum basal body</location>
    </subcellularLocation>
    <subcellularLocation>
        <location evidence="2">Cell membrane</location>
        <topology evidence="2">Multi-pass membrane protein</topology>
    </subcellularLocation>
</comment>
<keyword evidence="6 10" id="KW-1133">Transmembrane helix</keyword>
<evidence type="ECO:0000259" key="11">
    <source>
        <dbReference type="Pfam" id="PF01514"/>
    </source>
</evidence>
<protein>
    <recommendedName>
        <fullName evidence="9">Flagellar M-ring protein</fullName>
    </recommendedName>
</protein>
<organism evidence="13 14">
    <name type="scientific">Pontivivens ytuae</name>
    <dbReference type="NCBI Taxonomy" id="2789856"/>
    <lineage>
        <taxon>Bacteria</taxon>
        <taxon>Pseudomonadati</taxon>
        <taxon>Pseudomonadota</taxon>
        <taxon>Alphaproteobacteria</taxon>
        <taxon>Rhodobacterales</taxon>
        <taxon>Paracoccaceae</taxon>
        <taxon>Pontivivens</taxon>
    </lineage>
</organism>
<name>A0A7S9LQL9_9RHOB</name>
<feature type="domain" description="Flagellar M-ring C-terminal" evidence="12">
    <location>
        <begin position="241"/>
        <end position="403"/>
    </location>
</feature>
<keyword evidence="4" id="KW-1003">Cell membrane</keyword>
<keyword evidence="14" id="KW-1185">Reference proteome</keyword>
<keyword evidence="13" id="KW-0969">Cilium</keyword>
<dbReference type="PRINTS" id="PR01009">
    <property type="entry name" value="FLGMRINGFLIF"/>
</dbReference>
<evidence type="ECO:0000256" key="9">
    <source>
        <dbReference type="PIRNR" id="PIRNR004862"/>
    </source>
</evidence>
<keyword evidence="8 9" id="KW-0975">Bacterial flagellum</keyword>
<evidence type="ECO:0000313" key="14">
    <source>
        <dbReference type="Proteomes" id="UP000594800"/>
    </source>
</evidence>
<dbReference type="GO" id="GO:0003774">
    <property type="term" value="F:cytoskeletal motor activity"/>
    <property type="evidence" value="ECO:0007669"/>
    <property type="project" value="InterPro"/>
</dbReference>
<dbReference type="Proteomes" id="UP000594800">
    <property type="component" value="Chromosome"/>
</dbReference>
<dbReference type="InterPro" id="IPR045851">
    <property type="entry name" value="AMP-bd_C_sf"/>
</dbReference>
<dbReference type="PIRSF" id="PIRSF004862">
    <property type="entry name" value="FliF"/>
    <property type="match status" value="1"/>
</dbReference>
<dbReference type="NCBIfam" id="TIGR00206">
    <property type="entry name" value="fliF"/>
    <property type="match status" value="1"/>
</dbReference>
<dbReference type="AlphaFoldDB" id="A0A7S9LQL9"/>
<feature type="transmembrane region" description="Helical" evidence="10">
    <location>
        <begin position="21"/>
        <end position="42"/>
    </location>
</feature>